<dbReference type="NCBIfam" id="TIGR01640">
    <property type="entry name" value="F_box_assoc_1"/>
    <property type="match status" value="1"/>
</dbReference>
<dbReference type="InterPro" id="IPR001810">
    <property type="entry name" value="F-box_dom"/>
</dbReference>
<dbReference type="SMART" id="SM00256">
    <property type="entry name" value="FBOX"/>
    <property type="match status" value="1"/>
</dbReference>
<organism evidence="2 3">
    <name type="scientific">Daucus carota subsp. sativus</name>
    <name type="common">Carrot</name>
    <dbReference type="NCBI Taxonomy" id="79200"/>
    <lineage>
        <taxon>Eukaryota</taxon>
        <taxon>Viridiplantae</taxon>
        <taxon>Streptophyta</taxon>
        <taxon>Embryophyta</taxon>
        <taxon>Tracheophyta</taxon>
        <taxon>Spermatophyta</taxon>
        <taxon>Magnoliopsida</taxon>
        <taxon>eudicotyledons</taxon>
        <taxon>Gunneridae</taxon>
        <taxon>Pentapetalae</taxon>
        <taxon>asterids</taxon>
        <taxon>campanulids</taxon>
        <taxon>Apiales</taxon>
        <taxon>Apiaceae</taxon>
        <taxon>Apioideae</taxon>
        <taxon>Scandiceae</taxon>
        <taxon>Daucinae</taxon>
        <taxon>Daucus</taxon>
        <taxon>Daucus sect. Daucus</taxon>
    </lineage>
</organism>
<evidence type="ECO:0000313" key="2">
    <source>
        <dbReference type="EMBL" id="WOH13790.1"/>
    </source>
</evidence>
<dbReference type="Pfam" id="PF07734">
    <property type="entry name" value="FBA_1"/>
    <property type="match status" value="1"/>
</dbReference>
<dbReference type="EMBL" id="CP093351">
    <property type="protein sequence ID" value="WOH13790.1"/>
    <property type="molecule type" value="Genomic_DNA"/>
</dbReference>
<accession>A0AAF1BBZ8</accession>
<dbReference type="PROSITE" id="PS50181">
    <property type="entry name" value="FBOX"/>
    <property type="match status" value="1"/>
</dbReference>
<name>A0AAF1BBZ8_DAUCS</name>
<dbReference type="Gene3D" id="1.20.1280.50">
    <property type="match status" value="1"/>
</dbReference>
<dbReference type="SUPFAM" id="SSF50965">
    <property type="entry name" value="Galactose oxidase, central domain"/>
    <property type="match status" value="1"/>
</dbReference>
<dbReference type="AlphaFoldDB" id="A0AAF1BBZ8"/>
<dbReference type="SUPFAM" id="SSF81383">
    <property type="entry name" value="F-box domain"/>
    <property type="match status" value="1"/>
</dbReference>
<dbReference type="Pfam" id="PF00646">
    <property type="entry name" value="F-box"/>
    <property type="match status" value="1"/>
</dbReference>
<dbReference type="InterPro" id="IPR036047">
    <property type="entry name" value="F-box-like_dom_sf"/>
</dbReference>
<dbReference type="PANTHER" id="PTHR31672:SF13">
    <property type="entry name" value="F-BOX PROTEIN CPR30-LIKE"/>
    <property type="match status" value="1"/>
</dbReference>
<dbReference type="CDD" id="cd22157">
    <property type="entry name" value="F-box_AtFBW1-like"/>
    <property type="match status" value="1"/>
</dbReference>
<evidence type="ECO:0000313" key="3">
    <source>
        <dbReference type="Proteomes" id="UP000077755"/>
    </source>
</evidence>
<dbReference type="InterPro" id="IPR050796">
    <property type="entry name" value="SCF_F-box_component"/>
</dbReference>
<dbReference type="InterPro" id="IPR017451">
    <property type="entry name" value="F-box-assoc_interact_dom"/>
</dbReference>
<dbReference type="PANTHER" id="PTHR31672">
    <property type="entry name" value="BNACNNG10540D PROTEIN"/>
    <property type="match status" value="1"/>
</dbReference>
<reference evidence="2" key="2">
    <citation type="submission" date="2022-03" db="EMBL/GenBank/DDBJ databases">
        <title>Draft title - Genomic analysis of global carrot germplasm unveils the trajectory of domestication and the origin of high carotenoid orange carrot.</title>
        <authorList>
            <person name="Iorizzo M."/>
            <person name="Ellison S."/>
            <person name="Senalik D."/>
            <person name="Macko-Podgorni A."/>
            <person name="Grzebelus D."/>
            <person name="Bostan H."/>
            <person name="Rolling W."/>
            <person name="Curaba J."/>
            <person name="Simon P."/>
        </authorList>
    </citation>
    <scope>NUCLEOTIDE SEQUENCE</scope>
    <source>
        <tissue evidence="2">Leaf</tissue>
    </source>
</reference>
<gene>
    <name evidence="2" type="ORF">DCAR_0933301</name>
</gene>
<dbReference type="Proteomes" id="UP000077755">
    <property type="component" value="Chromosome 9"/>
</dbReference>
<protein>
    <recommendedName>
        <fullName evidence="1">F-box domain-containing protein</fullName>
    </recommendedName>
</protein>
<sequence>MLIAMDKIDKLPESLIIEILSRLPVKDLLQFKSVCKSWYAMISSPNFVSKHLSNYYNNNDDWRGCLLVQDFITNAEIELVELLVDETPRVLACDKLCGVPMRCSFLSGPCDGLYYVYQYTGTRALWNPAIDEFKLLPDIICKPDLPKQFTYSSYEVFGFGFDHVIGDYKVVVMKGYWEVDPNDKSDLHHPVSVLVYSLKTDSWRYCGDLSKPYDLEMNYCYIYVNECCYWLGSLDNNSEVMISFDMASDSFRESDVPDSVPGYTQPSFKRLAVYDDSLALLSLHKTQKNFDIWTWSEGGCWTKKFILGPLPGVWTPVGHWKSNMLLLQCEDGTIFLFDPDTQERKDLAFQISTMCQGVFAYMESLVSIKGQTEAGQQSEGI</sequence>
<evidence type="ECO:0000259" key="1">
    <source>
        <dbReference type="PROSITE" id="PS50181"/>
    </source>
</evidence>
<keyword evidence="3" id="KW-1185">Reference proteome</keyword>
<reference evidence="2" key="1">
    <citation type="journal article" date="2016" name="Nat. Genet.">
        <title>A high-quality carrot genome assembly provides new insights into carotenoid accumulation and asterid genome evolution.</title>
        <authorList>
            <person name="Iorizzo M."/>
            <person name="Ellison S."/>
            <person name="Senalik D."/>
            <person name="Zeng P."/>
            <person name="Satapoomin P."/>
            <person name="Huang J."/>
            <person name="Bowman M."/>
            <person name="Iovene M."/>
            <person name="Sanseverino W."/>
            <person name="Cavagnaro P."/>
            <person name="Yildiz M."/>
            <person name="Macko-Podgorni A."/>
            <person name="Moranska E."/>
            <person name="Grzebelus E."/>
            <person name="Grzebelus D."/>
            <person name="Ashrafi H."/>
            <person name="Zheng Z."/>
            <person name="Cheng S."/>
            <person name="Spooner D."/>
            <person name="Van Deynze A."/>
            <person name="Simon P."/>
        </authorList>
    </citation>
    <scope>NUCLEOTIDE SEQUENCE</scope>
    <source>
        <tissue evidence="2">Leaf</tissue>
    </source>
</reference>
<proteinExistence type="predicted"/>
<dbReference type="InterPro" id="IPR006527">
    <property type="entry name" value="F-box-assoc_dom_typ1"/>
</dbReference>
<feature type="domain" description="F-box" evidence="1">
    <location>
        <begin position="5"/>
        <end position="52"/>
    </location>
</feature>
<dbReference type="InterPro" id="IPR011043">
    <property type="entry name" value="Gal_Oxase/kelch_b-propeller"/>
</dbReference>